<gene>
    <name evidence="1" type="ORF">SAMEA4412673_00247</name>
</gene>
<reference evidence="1 2" key="1">
    <citation type="submission" date="2017-06" db="EMBL/GenBank/DDBJ databases">
        <authorList>
            <consortium name="Pathogen Informatics"/>
        </authorList>
    </citation>
    <scope>NUCLEOTIDE SEQUENCE [LARGE SCALE GENOMIC DNA]</scope>
    <source>
        <strain evidence="1 2">NCTC12149</strain>
    </source>
</reference>
<accession>A0AAJ5BYU7</accession>
<dbReference type="KEGG" id="smiz:4412673_00247"/>
<evidence type="ECO:0000313" key="2">
    <source>
        <dbReference type="Proteomes" id="UP000215355"/>
    </source>
</evidence>
<name>A0AAJ5BYU7_9SPHI</name>
<dbReference type="Proteomes" id="UP000215355">
    <property type="component" value="Chromosome 1"/>
</dbReference>
<sequence>MNEDSINYPPSLVTLDWHQNLVYPTDGEKE</sequence>
<dbReference type="AlphaFoldDB" id="A0AAJ5BYU7"/>
<proteinExistence type="predicted"/>
<dbReference type="EMBL" id="LT906468">
    <property type="protein sequence ID" value="SNV37785.1"/>
    <property type="molecule type" value="Genomic_DNA"/>
</dbReference>
<evidence type="ECO:0000313" key="1">
    <source>
        <dbReference type="EMBL" id="SNV37785.1"/>
    </source>
</evidence>
<organism evidence="1 2">
    <name type="scientific">Sphingobacterium mizutaii</name>
    <dbReference type="NCBI Taxonomy" id="1010"/>
    <lineage>
        <taxon>Bacteria</taxon>
        <taxon>Pseudomonadati</taxon>
        <taxon>Bacteroidota</taxon>
        <taxon>Sphingobacteriia</taxon>
        <taxon>Sphingobacteriales</taxon>
        <taxon>Sphingobacteriaceae</taxon>
        <taxon>Sphingobacterium</taxon>
    </lineage>
</organism>
<protein>
    <submittedName>
        <fullName evidence="1">Uncharacterized protein</fullName>
    </submittedName>
</protein>